<dbReference type="PANTHER" id="PTHR30055:SF239">
    <property type="entry name" value="TRANSCRIPTIONAL REGULATORY PROTEIN"/>
    <property type="match status" value="1"/>
</dbReference>
<gene>
    <name evidence="7" type="ORF">Adu01nite_44770</name>
</gene>
<evidence type="ECO:0000256" key="1">
    <source>
        <dbReference type="ARBA" id="ARBA00023015"/>
    </source>
</evidence>
<dbReference type="InterPro" id="IPR003012">
    <property type="entry name" value="Tet_transcr_reg_TetR"/>
</dbReference>
<reference evidence="7 8" key="1">
    <citation type="submission" date="2021-01" db="EMBL/GenBank/DDBJ databases">
        <title>Whole genome shotgun sequence of Actinoplanes durhamensis NBRC 14914.</title>
        <authorList>
            <person name="Komaki H."/>
            <person name="Tamura T."/>
        </authorList>
    </citation>
    <scope>NUCLEOTIDE SEQUENCE [LARGE SCALE GENOMIC DNA]</scope>
    <source>
        <strain evidence="7 8">NBRC 14914</strain>
    </source>
</reference>
<evidence type="ECO:0000313" key="7">
    <source>
        <dbReference type="EMBL" id="GIE03127.1"/>
    </source>
</evidence>
<feature type="domain" description="HTH tetR-type" evidence="6">
    <location>
        <begin position="5"/>
        <end position="65"/>
    </location>
</feature>
<dbReference type="Pfam" id="PF00440">
    <property type="entry name" value="TetR_N"/>
    <property type="match status" value="1"/>
</dbReference>
<protein>
    <submittedName>
        <fullName evidence="7">TetR family transcriptional regulator</fullName>
    </submittedName>
</protein>
<dbReference type="PRINTS" id="PR00400">
    <property type="entry name" value="TETREPRESSOR"/>
</dbReference>
<dbReference type="RefSeq" id="WP_203728852.1">
    <property type="nucleotide sequence ID" value="NZ_BAAATX010000010.1"/>
</dbReference>
<feature type="DNA-binding region" description="H-T-H motif" evidence="4">
    <location>
        <begin position="28"/>
        <end position="47"/>
    </location>
</feature>
<dbReference type="Gene3D" id="1.10.357.10">
    <property type="entry name" value="Tetracycline Repressor, domain 2"/>
    <property type="match status" value="1"/>
</dbReference>
<keyword evidence="2 4" id="KW-0238">DNA-binding</keyword>
<dbReference type="PANTHER" id="PTHR30055">
    <property type="entry name" value="HTH-TYPE TRANSCRIPTIONAL REGULATOR RUTR"/>
    <property type="match status" value="1"/>
</dbReference>
<dbReference type="InterPro" id="IPR025996">
    <property type="entry name" value="MT1864/Rv1816-like_C"/>
</dbReference>
<dbReference type="InterPro" id="IPR001647">
    <property type="entry name" value="HTH_TetR"/>
</dbReference>
<feature type="region of interest" description="Disordered" evidence="5">
    <location>
        <begin position="187"/>
        <end position="206"/>
    </location>
</feature>
<organism evidence="7 8">
    <name type="scientific">Paractinoplanes durhamensis</name>
    <dbReference type="NCBI Taxonomy" id="113563"/>
    <lineage>
        <taxon>Bacteria</taxon>
        <taxon>Bacillati</taxon>
        <taxon>Actinomycetota</taxon>
        <taxon>Actinomycetes</taxon>
        <taxon>Micromonosporales</taxon>
        <taxon>Micromonosporaceae</taxon>
        <taxon>Paractinoplanes</taxon>
    </lineage>
</organism>
<comment type="caution">
    <text evidence="7">The sequence shown here is derived from an EMBL/GenBank/DDBJ whole genome shotgun (WGS) entry which is preliminary data.</text>
</comment>
<dbReference type="Pfam" id="PF13305">
    <property type="entry name" value="TetR_C_33"/>
    <property type="match status" value="1"/>
</dbReference>
<evidence type="ECO:0000256" key="5">
    <source>
        <dbReference type="SAM" id="MobiDB-lite"/>
    </source>
</evidence>
<keyword evidence="1" id="KW-0805">Transcription regulation</keyword>
<evidence type="ECO:0000313" key="8">
    <source>
        <dbReference type="Proteomes" id="UP000637628"/>
    </source>
</evidence>
<proteinExistence type="predicted"/>
<dbReference type="InterPro" id="IPR009057">
    <property type="entry name" value="Homeodomain-like_sf"/>
</dbReference>
<sequence length="206" mass="21796">MPRAGLAPATVVAAGAELADEIGFAGVTMGLLAERVGVKAPSLYKHVASLEALQRGIATQARRELGDALTRAAVGKSGPDAVRAYAEAWRHWAVDHPGRYAATVRAPTNAEDDEEDRRAANEGLQIMYAVLAGFGLRGTRALDAARVLRSALHGFATLESAGGFGLPRDVDRSFGFLLDTLITGLSAEHPTSTEDEQDDRPITHPT</sequence>
<evidence type="ECO:0000256" key="3">
    <source>
        <dbReference type="ARBA" id="ARBA00023163"/>
    </source>
</evidence>
<evidence type="ECO:0000259" key="6">
    <source>
        <dbReference type="PROSITE" id="PS50977"/>
    </source>
</evidence>
<dbReference type="SUPFAM" id="SSF48498">
    <property type="entry name" value="Tetracyclin repressor-like, C-terminal domain"/>
    <property type="match status" value="1"/>
</dbReference>
<dbReference type="InterPro" id="IPR036271">
    <property type="entry name" value="Tet_transcr_reg_TetR-rel_C_sf"/>
</dbReference>
<evidence type="ECO:0000256" key="4">
    <source>
        <dbReference type="PROSITE-ProRule" id="PRU00335"/>
    </source>
</evidence>
<dbReference type="Proteomes" id="UP000637628">
    <property type="component" value="Unassembled WGS sequence"/>
</dbReference>
<dbReference type="InterPro" id="IPR050109">
    <property type="entry name" value="HTH-type_TetR-like_transc_reg"/>
</dbReference>
<name>A0ABQ3YZV8_9ACTN</name>
<keyword evidence="8" id="KW-1185">Reference proteome</keyword>
<dbReference type="Gene3D" id="1.10.10.60">
    <property type="entry name" value="Homeodomain-like"/>
    <property type="match status" value="1"/>
</dbReference>
<evidence type="ECO:0000256" key="2">
    <source>
        <dbReference type="ARBA" id="ARBA00023125"/>
    </source>
</evidence>
<dbReference type="EMBL" id="BOML01000036">
    <property type="protein sequence ID" value="GIE03127.1"/>
    <property type="molecule type" value="Genomic_DNA"/>
</dbReference>
<accession>A0ABQ3YZV8</accession>
<dbReference type="SUPFAM" id="SSF46689">
    <property type="entry name" value="Homeodomain-like"/>
    <property type="match status" value="1"/>
</dbReference>
<dbReference type="PROSITE" id="PS50977">
    <property type="entry name" value="HTH_TETR_2"/>
    <property type="match status" value="1"/>
</dbReference>
<keyword evidence="3" id="KW-0804">Transcription</keyword>